<gene>
    <name evidence="1" type="ORF">MRATA1EN22A_LOCUS23319</name>
</gene>
<reference evidence="1" key="1">
    <citation type="submission" date="2023-05" db="EMBL/GenBank/DDBJ databases">
        <authorList>
            <consortium name="ELIXIR-Norway"/>
        </authorList>
    </citation>
    <scope>NUCLEOTIDE SEQUENCE</scope>
</reference>
<feature type="non-terminal residue" evidence="1">
    <location>
        <position position="1"/>
    </location>
</feature>
<sequence length="126" mass="13247">RNNLFLLQACSSSRPRFLDAHSLDHSGGPLSCSPVGQSQANLSCCPGRSSGPQQSRARLSAGRPVLPRLACRTALLQLLSGSVFPPSHASPVNILGSGPPPRKHSLKLLQLSACDSQGWLPGFKPS</sequence>
<accession>A0AC59ZUP0</accession>
<evidence type="ECO:0000313" key="2">
    <source>
        <dbReference type="Proteomes" id="UP001162501"/>
    </source>
</evidence>
<evidence type="ECO:0000313" key="1">
    <source>
        <dbReference type="EMBL" id="CAN0514191.1"/>
    </source>
</evidence>
<feature type="non-terminal residue" evidence="1">
    <location>
        <position position="126"/>
    </location>
</feature>
<proteinExistence type="predicted"/>
<reference evidence="1" key="2">
    <citation type="submission" date="2025-03" db="EMBL/GenBank/DDBJ databases">
        <authorList>
            <consortium name="ELIXIR-Norway"/>
            <consortium name="Elixir Norway"/>
        </authorList>
    </citation>
    <scope>NUCLEOTIDE SEQUENCE</scope>
</reference>
<protein>
    <submittedName>
        <fullName evidence="1">Uncharacterized protein</fullName>
    </submittedName>
</protein>
<dbReference type="EMBL" id="OX596088">
    <property type="protein sequence ID" value="CAN0514191.1"/>
    <property type="molecule type" value="Genomic_DNA"/>
</dbReference>
<dbReference type="Proteomes" id="UP001162501">
    <property type="component" value="Chromosome 4"/>
</dbReference>
<organism evidence="1 2">
    <name type="scientific">Rangifer tarandus platyrhynchus</name>
    <name type="common">Svalbard reindeer</name>
    <dbReference type="NCBI Taxonomy" id="3082113"/>
    <lineage>
        <taxon>Eukaryota</taxon>
        <taxon>Metazoa</taxon>
        <taxon>Chordata</taxon>
        <taxon>Craniata</taxon>
        <taxon>Vertebrata</taxon>
        <taxon>Euteleostomi</taxon>
        <taxon>Mammalia</taxon>
        <taxon>Eutheria</taxon>
        <taxon>Laurasiatheria</taxon>
        <taxon>Artiodactyla</taxon>
        <taxon>Ruminantia</taxon>
        <taxon>Pecora</taxon>
        <taxon>Cervidae</taxon>
        <taxon>Odocoileinae</taxon>
        <taxon>Rangifer</taxon>
    </lineage>
</organism>
<name>A0AC59ZUP0_RANTA</name>